<proteinExistence type="inferred from homology"/>
<evidence type="ECO:0000256" key="5">
    <source>
        <dbReference type="ARBA" id="ARBA00022614"/>
    </source>
</evidence>
<evidence type="ECO:0000256" key="11">
    <source>
        <dbReference type="ARBA" id="ARBA00023170"/>
    </source>
</evidence>
<evidence type="ECO:0000256" key="10">
    <source>
        <dbReference type="ARBA" id="ARBA00023136"/>
    </source>
</evidence>
<evidence type="ECO:0000256" key="1">
    <source>
        <dbReference type="ARBA" id="ARBA00004251"/>
    </source>
</evidence>
<evidence type="ECO:0000256" key="3">
    <source>
        <dbReference type="ARBA" id="ARBA00022475"/>
    </source>
</evidence>
<keyword evidence="10 13" id="KW-0472">Membrane</keyword>
<dbReference type="Gene3D" id="3.80.10.10">
    <property type="entry name" value="Ribonuclease Inhibitor"/>
    <property type="match status" value="1"/>
</dbReference>
<evidence type="ECO:0000313" key="14">
    <source>
        <dbReference type="Proteomes" id="UP000515121"/>
    </source>
</evidence>
<dbReference type="GeneID" id="111296317"/>
<organism evidence="14 15">
    <name type="scientific">Durio zibethinus</name>
    <name type="common">Durian</name>
    <dbReference type="NCBI Taxonomy" id="66656"/>
    <lineage>
        <taxon>Eukaryota</taxon>
        <taxon>Viridiplantae</taxon>
        <taxon>Streptophyta</taxon>
        <taxon>Embryophyta</taxon>
        <taxon>Tracheophyta</taxon>
        <taxon>Spermatophyta</taxon>
        <taxon>Magnoliopsida</taxon>
        <taxon>eudicotyledons</taxon>
        <taxon>Gunneridae</taxon>
        <taxon>Pentapetalae</taxon>
        <taxon>rosids</taxon>
        <taxon>malvids</taxon>
        <taxon>Malvales</taxon>
        <taxon>Malvaceae</taxon>
        <taxon>Helicteroideae</taxon>
        <taxon>Durio</taxon>
    </lineage>
</organism>
<dbReference type="KEGG" id="dzi:111296317"/>
<keyword evidence="5" id="KW-0433">Leucine-rich repeat</keyword>
<evidence type="ECO:0000256" key="8">
    <source>
        <dbReference type="ARBA" id="ARBA00022737"/>
    </source>
</evidence>
<dbReference type="AlphaFoldDB" id="A0A6P5Z0G2"/>
<keyword evidence="6 13" id="KW-0812">Transmembrane</keyword>
<evidence type="ECO:0000256" key="6">
    <source>
        <dbReference type="ARBA" id="ARBA00022692"/>
    </source>
</evidence>
<dbReference type="InterPro" id="IPR001611">
    <property type="entry name" value="Leu-rich_rpt"/>
</dbReference>
<dbReference type="PANTHER" id="PTHR48063">
    <property type="entry name" value="LRR RECEPTOR-LIKE KINASE"/>
    <property type="match status" value="1"/>
</dbReference>
<dbReference type="SMART" id="SM00369">
    <property type="entry name" value="LRR_TYP"/>
    <property type="match status" value="4"/>
</dbReference>
<dbReference type="InterPro" id="IPR046956">
    <property type="entry name" value="RLP23-like"/>
</dbReference>
<dbReference type="InterPro" id="IPR003591">
    <property type="entry name" value="Leu-rich_rpt_typical-subtyp"/>
</dbReference>
<keyword evidence="7" id="KW-0732">Signal</keyword>
<sequence>MANVGSLKFRKQHLTGKILRSLGSLSYIMSLNLHSNNLFGQVPSTLQHLVGMRILDLSKNQLTGSISAWIGDKLSNLEVLNLRSNHFQAYIPDQICALKSLHFLDLGYNNISGAIPKCFSNQSDIATKRPSGFMDGPLEFGLGLTLYLRALLVMRGREDEYSTTLGLVTGIDLSVNSLSGEIPKELGNLKWLRSLNLSGNLLTGQIPENIGNLELESLDLSMNRLHGQIPSGTQLQSFDRFSYIGNHLCGPPITKNCGRNGETPEITNGDSSEGRHRSEVNWLYVSIVVGFFMGFWVVAPLFVIRSWRLAYYKKLEHIGDKLNVFWAYVICTGSSFWCV</sequence>
<feature type="transmembrane region" description="Helical" evidence="13">
    <location>
        <begin position="282"/>
        <end position="304"/>
    </location>
</feature>
<keyword evidence="8" id="KW-0677">Repeat</keyword>
<dbReference type="OrthoDB" id="944858at2759"/>
<evidence type="ECO:0000313" key="15">
    <source>
        <dbReference type="RefSeq" id="XP_022746294.1"/>
    </source>
</evidence>
<dbReference type="Proteomes" id="UP000515121">
    <property type="component" value="Unplaced"/>
</dbReference>
<keyword evidence="14" id="KW-1185">Reference proteome</keyword>
<evidence type="ECO:0000256" key="9">
    <source>
        <dbReference type="ARBA" id="ARBA00022989"/>
    </source>
</evidence>
<keyword evidence="12" id="KW-0325">Glycoprotein</keyword>
<dbReference type="PANTHER" id="PTHR48063:SF48">
    <property type="entry name" value="LRR RECEPTOR-LIKE SERINE_THREONINE-PROTEIN KINASE FLS2"/>
    <property type="match status" value="1"/>
</dbReference>
<reference evidence="15" key="1">
    <citation type="submission" date="2025-08" db="UniProtKB">
        <authorList>
            <consortium name="RefSeq"/>
        </authorList>
    </citation>
    <scope>IDENTIFICATION</scope>
    <source>
        <tissue evidence="15">Fruit stalk</tissue>
    </source>
</reference>
<accession>A0A6P5Z0G2</accession>
<dbReference type="GO" id="GO:0005886">
    <property type="term" value="C:plasma membrane"/>
    <property type="evidence" value="ECO:0007669"/>
    <property type="project" value="UniProtKB-SubCell"/>
</dbReference>
<name>A0A6P5Z0G2_DURZI</name>
<dbReference type="SUPFAM" id="SSF52058">
    <property type="entry name" value="L domain-like"/>
    <property type="match status" value="1"/>
</dbReference>
<evidence type="ECO:0000256" key="4">
    <source>
        <dbReference type="ARBA" id="ARBA00022553"/>
    </source>
</evidence>
<keyword evidence="3" id="KW-1003">Cell membrane</keyword>
<dbReference type="RefSeq" id="XP_022746294.1">
    <property type="nucleotide sequence ID" value="XM_022890559.1"/>
</dbReference>
<evidence type="ECO:0000256" key="12">
    <source>
        <dbReference type="ARBA" id="ARBA00023180"/>
    </source>
</evidence>
<evidence type="ECO:0000256" key="2">
    <source>
        <dbReference type="ARBA" id="ARBA00009592"/>
    </source>
</evidence>
<dbReference type="Pfam" id="PF13855">
    <property type="entry name" value="LRR_8"/>
    <property type="match status" value="1"/>
</dbReference>
<keyword evidence="9 13" id="KW-1133">Transmembrane helix</keyword>
<evidence type="ECO:0000256" key="7">
    <source>
        <dbReference type="ARBA" id="ARBA00022729"/>
    </source>
</evidence>
<comment type="subcellular location">
    <subcellularLocation>
        <location evidence="1">Cell membrane</location>
        <topology evidence="1">Single-pass type I membrane protein</topology>
    </subcellularLocation>
</comment>
<gene>
    <name evidence="15" type="primary">LOC111296317</name>
</gene>
<dbReference type="FunFam" id="3.80.10.10:FF:000722">
    <property type="entry name" value="Leucine-rich repeat receptor-like protein kinase"/>
    <property type="match status" value="1"/>
</dbReference>
<keyword evidence="4" id="KW-0597">Phosphoprotein</keyword>
<dbReference type="Pfam" id="PF00560">
    <property type="entry name" value="LRR_1"/>
    <property type="match status" value="5"/>
</dbReference>
<keyword evidence="11" id="KW-0675">Receptor</keyword>
<evidence type="ECO:0000256" key="13">
    <source>
        <dbReference type="SAM" id="Phobius"/>
    </source>
</evidence>
<dbReference type="InterPro" id="IPR032675">
    <property type="entry name" value="LRR_dom_sf"/>
</dbReference>
<protein>
    <submittedName>
        <fullName evidence="15">Brassinosteroid LRR receptor kinase-like</fullName>
    </submittedName>
</protein>
<comment type="similarity">
    <text evidence="2">Belongs to the RLP family.</text>
</comment>